<sequence length="317" mass="37037">MRFKENEKEKLLEEIIKKIKKIRKSLNLKDTNFEIVDIELMDNNDTNIKENENIFLIIYALTRSDKSTIIGPGGWVVGKLREDLKNQFDKNLIIRVENYIDNIILKEKKEKAFLFLNKIGLKKGQKIMVLVQCSYDLSILDFLKKYFDVYAISLDIGSVVLPPKNKNIIEDYLINNKIPYNFIKPVELDKKNILKALNSYPCDIICGNMGKYLIKECVNKNIKYIVNNHISEDYRRDDNTKIYILNFLKIYPLKRGSLRSPYLNCPLMIQTCKKNKNNNKNNVKIKIKLIKEIVSNVYDGLIEPTEGSEKIMKIINS</sequence>
<evidence type="ECO:0000313" key="2">
    <source>
        <dbReference type="Proteomes" id="UP000009296"/>
    </source>
</evidence>
<dbReference type="HOGENOM" id="CLU_077587_0_0_2"/>
<dbReference type="KEGG" id="mok:Metok_0098"/>
<dbReference type="EMBL" id="CP002792">
    <property type="protein sequence ID" value="AEH06094.1"/>
    <property type="molecule type" value="Genomic_DNA"/>
</dbReference>
<evidence type="ECO:0000313" key="1">
    <source>
        <dbReference type="EMBL" id="AEH06094.1"/>
    </source>
</evidence>
<gene>
    <name evidence="1" type="ordered locus">Metok_0098</name>
</gene>
<proteinExistence type="predicted"/>
<dbReference type="RefSeq" id="WP_013866280.1">
    <property type="nucleotide sequence ID" value="NC_015636.1"/>
</dbReference>
<keyword evidence="2" id="KW-1185">Reference proteome</keyword>
<accession>F8AMX1</accession>
<dbReference type="eggNOG" id="arCOG04823">
    <property type="taxonomic scope" value="Archaea"/>
</dbReference>
<dbReference type="GeneID" id="10772214"/>
<reference evidence="1" key="1">
    <citation type="submission" date="2011-05" db="EMBL/GenBank/DDBJ databases">
        <title>Complete sequence of chromosome of Methanothermococcus okinawensis IH1.</title>
        <authorList>
            <consortium name="US DOE Joint Genome Institute"/>
            <person name="Lucas S."/>
            <person name="Han J."/>
            <person name="Lapidus A."/>
            <person name="Cheng J.-F."/>
            <person name="Goodwin L."/>
            <person name="Pitluck S."/>
            <person name="Peters L."/>
            <person name="Mikhailova N."/>
            <person name="Held B."/>
            <person name="Han C."/>
            <person name="Tapia R."/>
            <person name="Land M."/>
            <person name="Hauser L."/>
            <person name="Kyrpides N."/>
            <person name="Ivanova N."/>
            <person name="Pagani I."/>
            <person name="Sieprawska-Lupa M."/>
            <person name="Takai K."/>
            <person name="Miyazaki J."/>
            <person name="Whitman W."/>
            <person name="Woyke T."/>
        </authorList>
    </citation>
    <scope>NUCLEOTIDE SEQUENCE [LARGE SCALE GENOMIC DNA]</scope>
    <source>
        <strain evidence="1">IH1</strain>
    </source>
</reference>
<dbReference type="OrthoDB" id="85793at2157"/>
<protein>
    <submittedName>
        <fullName evidence="1">Uncharacterized protein</fullName>
    </submittedName>
</protein>
<organism evidence="1 2">
    <name type="scientific">Methanothermococcus okinawensis (strain DSM 14208 / JCM 11175 / IH1)</name>
    <dbReference type="NCBI Taxonomy" id="647113"/>
    <lineage>
        <taxon>Archaea</taxon>
        <taxon>Methanobacteriati</taxon>
        <taxon>Methanobacteriota</taxon>
        <taxon>Methanomada group</taxon>
        <taxon>Methanococci</taxon>
        <taxon>Methanococcales</taxon>
        <taxon>Methanococcaceae</taxon>
        <taxon>Methanothermococcus</taxon>
    </lineage>
</organism>
<dbReference type="AlphaFoldDB" id="F8AMX1"/>
<dbReference type="Proteomes" id="UP000009296">
    <property type="component" value="Chromosome"/>
</dbReference>
<name>F8AMX1_METOI</name>
<dbReference type="STRING" id="647113.Metok_0098"/>